<dbReference type="OrthoDB" id="6624073at2"/>
<keyword evidence="1" id="KW-1277">Toxin-antitoxin system</keyword>
<comment type="caution">
    <text evidence="2">The sequence shown here is derived from an EMBL/GenBank/DDBJ whole genome shotgun (WGS) entry which is preliminary data.</text>
</comment>
<reference evidence="2 3" key="1">
    <citation type="submission" date="2019-02" db="EMBL/GenBank/DDBJ databases">
        <title>Investigation of anaerobic lignin degradation for improved lignocellulosic biofuels.</title>
        <authorList>
            <person name="Deangelis K."/>
        </authorList>
    </citation>
    <scope>NUCLEOTIDE SEQUENCE [LARGE SCALE GENOMIC DNA]</scope>
    <source>
        <strain evidence="2 3">159R</strain>
    </source>
</reference>
<gene>
    <name evidence="2" type="ORF">EZJ58_3987</name>
</gene>
<organism evidence="2 3">
    <name type="scientific">Sodalis ligni</name>
    <dbReference type="NCBI Taxonomy" id="2697027"/>
    <lineage>
        <taxon>Bacteria</taxon>
        <taxon>Pseudomonadati</taxon>
        <taxon>Pseudomonadota</taxon>
        <taxon>Gammaproteobacteria</taxon>
        <taxon>Enterobacterales</taxon>
        <taxon>Bruguierivoracaceae</taxon>
        <taxon>Sodalis</taxon>
    </lineage>
</organism>
<dbReference type="InterPro" id="IPR007712">
    <property type="entry name" value="RelE/ParE_toxin"/>
</dbReference>
<dbReference type="InterPro" id="IPR035093">
    <property type="entry name" value="RelE/ParE_toxin_dom_sf"/>
</dbReference>
<evidence type="ECO:0000256" key="1">
    <source>
        <dbReference type="ARBA" id="ARBA00022649"/>
    </source>
</evidence>
<dbReference type="RefSeq" id="WP_132924648.1">
    <property type="nucleotide sequence ID" value="NZ_SJOI01000001.1"/>
</dbReference>
<accession>A0A4R1NIP4</accession>
<sequence length="108" mass="12441">MVNVNITETALLCLTDIESFQSDLNGAQSAAELTESLLLDSVAALQEDPKRYRYNSILADFGLKVRERLDPKGYRLLYDENDEDVNILLILHTRQDLVRTLYRLQILR</sequence>
<dbReference type="AlphaFoldDB" id="A0A4R1NIP4"/>
<dbReference type="Gene3D" id="3.30.2310.20">
    <property type="entry name" value="RelE-like"/>
    <property type="match status" value="1"/>
</dbReference>
<dbReference type="Proteomes" id="UP000294555">
    <property type="component" value="Unassembled WGS sequence"/>
</dbReference>
<keyword evidence="3" id="KW-1185">Reference proteome</keyword>
<evidence type="ECO:0000313" key="2">
    <source>
        <dbReference type="EMBL" id="TCL05771.1"/>
    </source>
</evidence>
<dbReference type="EMBL" id="SJOI01000001">
    <property type="protein sequence ID" value="TCL05771.1"/>
    <property type="molecule type" value="Genomic_DNA"/>
</dbReference>
<evidence type="ECO:0000313" key="3">
    <source>
        <dbReference type="Proteomes" id="UP000294555"/>
    </source>
</evidence>
<protein>
    <submittedName>
        <fullName evidence="2">Plasmid stabilization system protein ParE</fullName>
    </submittedName>
</protein>
<proteinExistence type="predicted"/>
<dbReference type="Pfam" id="PF05016">
    <property type="entry name" value="ParE_toxin"/>
    <property type="match status" value="1"/>
</dbReference>
<name>A0A4R1NIP4_9GAMM</name>